<dbReference type="HOGENOM" id="CLU_009301_3_4_14"/>
<dbReference type="SMART" id="SM00962">
    <property type="entry name" value="SRP54"/>
    <property type="match status" value="1"/>
</dbReference>
<dbReference type="InterPro" id="IPR003593">
    <property type="entry name" value="AAA+_ATPase"/>
</dbReference>
<dbReference type="EMBL" id="CP007711">
    <property type="protein sequence ID" value="AIV03417.1"/>
    <property type="molecule type" value="Genomic_DNA"/>
</dbReference>
<comment type="similarity">
    <text evidence="9">Belongs to the GTP-binding SRP family. FtsY subfamily.</text>
</comment>
<comment type="subunit">
    <text evidence="9">Part of the signal recognition particle protein translocation system, which is composed of SRP and FtsY.</text>
</comment>
<keyword evidence="13" id="KW-1185">Reference proteome</keyword>
<dbReference type="GO" id="GO:0003924">
    <property type="term" value="F:GTPase activity"/>
    <property type="evidence" value="ECO:0007669"/>
    <property type="project" value="UniProtKB-UniRule"/>
</dbReference>
<feature type="coiled-coil region" evidence="10">
    <location>
        <begin position="43"/>
        <end position="70"/>
    </location>
</feature>
<dbReference type="InterPro" id="IPR036225">
    <property type="entry name" value="SRP/SRP_N"/>
</dbReference>
<proteinExistence type="inferred from homology"/>
<evidence type="ECO:0000256" key="3">
    <source>
        <dbReference type="ARBA" id="ARBA00022741"/>
    </source>
</evidence>
<dbReference type="GO" id="GO:0005886">
    <property type="term" value="C:plasma membrane"/>
    <property type="evidence" value="ECO:0007669"/>
    <property type="project" value="UniProtKB-SubCell"/>
</dbReference>
<evidence type="ECO:0000256" key="6">
    <source>
        <dbReference type="ARBA" id="ARBA00023136"/>
    </source>
</evidence>
<keyword evidence="2 9" id="KW-0963">Cytoplasm</keyword>
<dbReference type="SUPFAM" id="SSF47364">
    <property type="entry name" value="Domain of the SRP/SRP receptor G-proteins"/>
    <property type="match status" value="1"/>
</dbReference>
<evidence type="ECO:0000313" key="12">
    <source>
        <dbReference type="EMBL" id="AIV03417.1"/>
    </source>
</evidence>
<dbReference type="CDD" id="cd17874">
    <property type="entry name" value="FtsY"/>
    <property type="match status" value="1"/>
</dbReference>
<dbReference type="AlphaFoldDB" id="A0A097SS38"/>
<accession>A0A097SS38</accession>
<feature type="binding site" evidence="9">
    <location>
        <begin position="223"/>
        <end position="227"/>
    </location>
    <ligand>
        <name>GTP</name>
        <dbReference type="ChEBI" id="CHEBI:37565"/>
    </ligand>
</feature>
<keyword evidence="1 9" id="KW-1003">Cell membrane</keyword>
<dbReference type="InterPro" id="IPR027417">
    <property type="entry name" value="P-loop_NTPase"/>
</dbReference>
<protein>
    <recommendedName>
        <fullName evidence="9">Signal recognition particle receptor FtsY</fullName>
        <shortName evidence="9">SRP receptor</shortName>
        <ecNumber evidence="9">3.6.5.4</ecNumber>
    </recommendedName>
</protein>
<comment type="function">
    <text evidence="9">Involved in targeting and insertion of nascent membrane proteins into the cytoplasmic membrane. Acts as a receptor for the complex formed by the signal recognition particle (SRP) and the ribosome-nascent chain (RNC).</text>
</comment>
<sequence length="340" mass="38103">MGLWNRFKKLFKKEDIAKEIAKRNTEKSNIKQKKFDQGLKRSADSLSQAINNLAKQYHEVNNDLLEAIEETILMYDVGPEATNKIMSSIEEEIKFQRINDPKLIKEIIVDKLFIYYIQSTNIDTSINIKKGQLNVVLITGANGVGKTTSIAKLANLYKKQGYKICLIAGDTFRAGAVEQLKEWANRLELPIFTPTKTGQDPASVIYNGLTYAKENNIEIVFCDTSGRLQNKINLMNELKKITNIIKRFDDTQPCESLLVLDATTGQSGISQAKAFSEVTKITGIVLTKMDSTSKGGIILSIKDAFNLPVKFIGLGESLNDLEEFNLENFIYGLTESININ</sequence>
<feature type="domain" description="SRP54-type proteins GTP-binding" evidence="11">
    <location>
        <begin position="308"/>
        <end position="321"/>
    </location>
</feature>
<dbReference type="HAMAP" id="MF_00920">
    <property type="entry name" value="FtsY"/>
    <property type="match status" value="1"/>
</dbReference>
<evidence type="ECO:0000256" key="7">
    <source>
        <dbReference type="ARBA" id="ARBA00023170"/>
    </source>
</evidence>
<dbReference type="GO" id="GO:0005525">
    <property type="term" value="F:GTP binding"/>
    <property type="evidence" value="ECO:0007669"/>
    <property type="project" value="UniProtKB-UniRule"/>
</dbReference>
<feature type="binding site" evidence="9">
    <location>
        <begin position="287"/>
        <end position="290"/>
    </location>
    <ligand>
        <name>GTP</name>
        <dbReference type="ChEBI" id="CHEBI:37565"/>
    </ligand>
</feature>
<reference evidence="12 13" key="1">
    <citation type="journal article" date="2014" name="PLoS ONE">
        <title>An emerging Mycoplasma associated with trichomoniasis, vaginal infection and disease.</title>
        <authorList>
            <consortium name="Vaginal Microbiome Consortium"/>
            <person name="Fettweis J.M."/>
            <person name="Serrano M.G."/>
            <person name="Huang B."/>
            <person name="Brooks J.P."/>
            <person name="Glascock A.L."/>
            <person name="Sheth N.U."/>
            <person name="Strauss J.F.III."/>
            <person name="Jefferson K.K."/>
            <person name="Buck G.A."/>
        </authorList>
    </citation>
    <scope>NUCLEOTIDE SEQUENCE [LARGE SCALE GENOMIC DNA]</scope>
    <source>
        <strain evidence="12 13">VCU_M1</strain>
    </source>
</reference>
<dbReference type="Pfam" id="PF02881">
    <property type="entry name" value="SRP54_N"/>
    <property type="match status" value="1"/>
</dbReference>
<dbReference type="SMART" id="SM00963">
    <property type="entry name" value="SRP54_N"/>
    <property type="match status" value="1"/>
</dbReference>
<dbReference type="NCBIfam" id="TIGR00064">
    <property type="entry name" value="ftsY"/>
    <property type="match status" value="1"/>
</dbReference>
<dbReference type="SUPFAM" id="SSF52540">
    <property type="entry name" value="P-loop containing nucleoside triphosphate hydrolases"/>
    <property type="match status" value="1"/>
</dbReference>
<dbReference type="eggNOG" id="COG0552">
    <property type="taxonomic scope" value="Bacteria"/>
</dbReference>
<dbReference type="KEGG" id="mgj:MGM1_0300"/>
<evidence type="ECO:0000256" key="8">
    <source>
        <dbReference type="ARBA" id="ARBA00048027"/>
    </source>
</evidence>
<dbReference type="Gene3D" id="3.40.50.300">
    <property type="entry name" value="P-loop containing nucleotide triphosphate hydrolases"/>
    <property type="match status" value="1"/>
</dbReference>
<dbReference type="InterPro" id="IPR013822">
    <property type="entry name" value="Signal_recog_particl_SRP54_hlx"/>
</dbReference>
<keyword evidence="4 9" id="KW-0378">Hydrolase</keyword>
<dbReference type="EC" id="3.6.5.4" evidence="9"/>
<keyword evidence="10" id="KW-0175">Coiled coil</keyword>
<feature type="binding site" evidence="9">
    <location>
        <begin position="140"/>
        <end position="147"/>
    </location>
    <ligand>
        <name>GTP</name>
        <dbReference type="ChEBI" id="CHEBI:37565"/>
    </ligand>
</feature>
<evidence type="ECO:0000256" key="2">
    <source>
        <dbReference type="ARBA" id="ARBA00022490"/>
    </source>
</evidence>
<comment type="subcellular location">
    <subcellularLocation>
        <location evidence="9">Cell membrane</location>
        <topology evidence="9">Peripheral membrane protein</topology>
        <orientation evidence="9">Cytoplasmic side</orientation>
    </subcellularLocation>
    <subcellularLocation>
        <location evidence="9">Cytoplasm</location>
    </subcellularLocation>
</comment>
<comment type="catalytic activity">
    <reaction evidence="8 9">
        <text>GTP + H2O = GDP + phosphate + H(+)</text>
        <dbReference type="Rhea" id="RHEA:19669"/>
        <dbReference type="ChEBI" id="CHEBI:15377"/>
        <dbReference type="ChEBI" id="CHEBI:15378"/>
        <dbReference type="ChEBI" id="CHEBI:37565"/>
        <dbReference type="ChEBI" id="CHEBI:43474"/>
        <dbReference type="ChEBI" id="CHEBI:58189"/>
        <dbReference type="EC" id="3.6.5.4"/>
    </reaction>
</comment>
<dbReference type="PANTHER" id="PTHR43134:SF1">
    <property type="entry name" value="SIGNAL RECOGNITION PARTICLE RECEPTOR SUBUNIT ALPHA"/>
    <property type="match status" value="1"/>
</dbReference>
<dbReference type="GO" id="GO:0006614">
    <property type="term" value="P:SRP-dependent cotranslational protein targeting to membrane"/>
    <property type="evidence" value="ECO:0007669"/>
    <property type="project" value="InterPro"/>
</dbReference>
<dbReference type="STRING" id="1318617.MGM1_0300"/>
<gene>
    <name evidence="9 12" type="primary">ftsY</name>
    <name evidence="12" type="ORF">MGM1_0300</name>
</gene>
<keyword evidence="5 9" id="KW-0342">GTP-binding</keyword>
<keyword evidence="7 9" id="KW-0675">Receptor</keyword>
<dbReference type="Gene3D" id="1.20.120.140">
    <property type="entry name" value="Signal recognition particle SRP54, nucleotide-binding domain"/>
    <property type="match status" value="1"/>
</dbReference>
<evidence type="ECO:0000259" key="11">
    <source>
        <dbReference type="PROSITE" id="PS00300"/>
    </source>
</evidence>
<dbReference type="GO" id="GO:0005737">
    <property type="term" value="C:cytoplasm"/>
    <property type="evidence" value="ECO:0007669"/>
    <property type="project" value="UniProtKB-SubCell"/>
</dbReference>
<dbReference type="FunFam" id="3.40.50.300:FF:000053">
    <property type="entry name" value="Signal recognition particle receptor FtsY"/>
    <property type="match status" value="1"/>
</dbReference>
<evidence type="ECO:0000256" key="10">
    <source>
        <dbReference type="SAM" id="Coils"/>
    </source>
</evidence>
<dbReference type="Pfam" id="PF00448">
    <property type="entry name" value="SRP54"/>
    <property type="match status" value="1"/>
</dbReference>
<dbReference type="SMART" id="SM00382">
    <property type="entry name" value="AAA"/>
    <property type="match status" value="1"/>
</dbReference>
<dbReference type="PROSITE" id="PS00300">
    <property type="entry name" value="SRP54"/>
    <property type="match status" value="1"/>
</dbReference>
<keyword evidence="6 9" id="KW-0472">Membrane</keyword>
<evidence type="ECO:0000256" key="4">
    <source>
        <dbReference type="ARBA" id="ARBA00022801"/>
    </source>
</evidence>
<name>A0A097SS38_9BACT</name>
<dbReference type="Proteomes" id="UP000030066">
    <property type="component" value="Chromosome"/>
</dbReference>
<dbReference type="InterPro" id="IPR004390">
    <property type="entry name" value="SR_rcpt_FtsY"/>
</dbReference>
<keyword evidence="3 9" id="KW-0547">Nucleotide-binding</keyword>
<evidence type="ECO:0000256" key="1">
    <source>
        <dbReference type="ARBA" id="ARBA00022475"/>
    </source>
</evidence>
<dbReference type="GO" id="GO:0005047">
    <property type="term" value="F:signal recognition particle binding"/>
    <property type="evidence" value="ECO:0007669"/>
    <property type="project" value="TreeGrafter"/>
</dbReference>
<dbReference type="InterPro" id="IPR000897">
    <property type="entry name" value="SRP54_GTPase_dom"/>
</dbReference>
<organism evidence="12 13">
    <name type="scientific">Candidatus Malacoplasma girerdii</name>
    <dbReference type="NCBI Taxonomy" id="1318617"/>
    <lineage>
        <taxon>Bacteria</taxon>
        <taxon>Bacillati</taxon>
        <taxon>Mycoplasmatota</taxon>
        <taxon>Mycoplasmoidales</taxon>
        <taxon>Mycoplasmoidaceae</taxon>
        <taxon>Malacoplasma</taxon>
    </lineage>
</organism>
<dbReference type="InterPro" id="IPR042101">
    <property type="entry name" value="SRP54_N_sf"/>
</dbReference>
<dbReference type="PANTHER" id="PTHR43134">
    <property type="entry name" value="SIGNAL RECOGNITION PARTICLE RECEPTOR SUBUNIT ALPHA"/>
    <property type="match status" value="1"/>
</dbReference>
<evidence type="ECO:0000256" key="9">
    <source>
        <dbReference type="HAMAP-Rule" id="MF_00920"/>
    </source>
</evidence>
<evidence type="ECO:0000313" key="13">
    <source>
        <dbReference type="Proteomes" id="UP000030066"/>
    </source>
</evidence>
<evidence type="ECO:0000256" key="5">
    <source>
        <dbReference type="ARBA" id="ARBA00023134"/>
    </source>
</evidence>